<keyword evidence="3 5" id="KW-0663">Pyridoxal phosphate</keyword>
<evidence type="ECO:0000313" key="12">
    <source>
        <dbReference type="Proteomes" id="UP000004836"/>
    </source>
</evidence>
<feature type="binding site" evidence="5">
    <location>
        <position position="314"/>
    </location>
    <ligand>
        <name>substrate</name>
    </ligand>
</feature>
<dbReference type="STRING" id="1220535.IMCC14465_15380"/>
<dbReference type="OrthoDB" id="9802241at2"/>
<dbReference type="InterPro" id="IPR000183">
    <property type="entry name" value="Orn/DAP/Arg_de-COase"/>
</dbReference>
<comment type="caution">
    <text evidence="11">The sequence shown here is derived from an EMBL/GenBank/DDBJ whole genome shotgun (WGS) entry which is preliminary data.</text>
</comment>
<feature type="binding site" evidence="5">
    <location>
        <position position="239"/>
    </location>
    <ligand>
        <name>pyridoxal 5'-phosphate</name>
        <dbReference type="ChEBI" id="CHEBI:597326"/>
    </ligand>
</feature>
<dbReference type="eggNOG" id="COG0019">
    <property type="taxonomic scope" value="Bacteria"/>
</dbReference>
<dbReference type="GO" id="GO:0009089">
    <property type="term" value="P:lysine biosynthetic process via diaminopimelate"/>
    <property type="evidence" value="ECO:0007669"/>
    <property type="project" value="UniProtKB-UniRule"/>
</dbReference>
<reference evidence="11 12" key="1">
    <citation type="journal article" date="2012" name="J. Bacteriol.">
        <title>Genome Sequence of Strain IMCC14465, Isolated from the East Sea, Belonging to the PS1 Clade of Alphaproteobacteria.</title>
        <authorList>
            <person name="Yang S.J."/>
            <person name="Kang I."/>
            <person name="Cho J.C."/>
        </authorList>
    </citation>
    <scope>NUCLEOTIDE SEQUENCE [LARGE SCALE GENOMIC DNA]</scope>
    <source>
        <strain evidence="11 12">IMCC14465</strain>
    </source>
</reference>
<organism evidence="11 12">
    <name type="scientific">alpha proteobacterium IMCC14465</name>
    <dbReference type="NCBI Taxonomy" id="1220535"/>
    <lineage>
        <taxon>Bacteria</taxon>
        <taxon>Pseudomonadati</taxon>
        <taxon>Pseudomonadota</taxon>
        <taxon>Alphaproteobacteria</taxon>
        <taxon>PS1 clade</taxon>
    </lineage>
</organism>
<dbReference type="HAMAP" id="MF_02120">
    <property type="entry name" value="LysA"/>
    <property type="match status" value="1"/>
</dbReference>
<feature type="binding site" evidence="5">
    <location>
        <position position="318"/>
    </location>
    <ligand>
        <name>substrate</name>
    </ligand>
</feature>
<evidence type="ECO:0000256" key="4">
    <source>
        <dbReference type="ARBA" id="ARBA00023239"/>
    </source>
</evidence>
<dbReference type="Proteomes" id="UP000004836">
    <property type="component" value="Unassembled WGS sequence"/>
</dbReference>
<name>J9DFK1_9PROT</name>
<keyword evidence="12" id="KW-1185">Reference proteome</keyword>
<dbReference type="InterPro" id="IPR022644">
    <property type="entry name" value="De-COase2_N"/>
</dbReference>
<dbReference type="EC" id="4.1.1.20" evidence="5 6"/>
<comment type="cofactor">
    <cofactor evidence="1 5 7 8">
        <name>pyridoxal 5'-phosphate</name>
        <dbReference type="ChEBI" id="CHEBI:597326"/>
    </cofactor>
</comment>
<dbReference type="Pfam" id="PF02784">
    <property type="entry name" value="Orn_Arg_deC_N"/>
    <property type="match status" value="1"/>
</dbReference>
<feature type="active site" description="Proton donor" evidence="7">
    <location>
        <position position="344"/>
    </location>
</feature>
<protein>
    <recommendedName>
        <fullName evidence="5 6">Diaminopimelate decarboxylase</fullName>
        <shortName evidence="5">DAP decarboxylase</shortName>
        <shortName evidence="5">DAPDC</shortName>
        <ecNumber evidence="5 6">4.1.1.20</ecNumber>
    </recommendedName>
</protein>
<sequence length="422" mass="45608">MHHFNRREDRLFAENIDVTALADRIGTPFYCYSTATLTQHYMRLKDAFAQNDVTICYSVKANSNLGVIATLANLGSGADVVSEGELRRALLAGIPAEKIVFSGVGKTEAEMAFALQSNIAQFNVESRAELEQLSDVAVKEGKTARISLRVNPDIDAGTHEKISTGKAENKFGIAWDEAEASYAKAATLPGLEIIGIDIHIGSQITELTPFRNAFVKVAGLLEKLTDAGHNITTLDLGGGLGIPYAPDDAHPPSPEDYANLIGEIFGNSGCRIFLEPGRLIAGNAGILVTSVIRTKKGEAKNFIIVDAAMTELMRPTLYGAYHDIQPVITNANDEDVWDVVGPVCETGDFLGSERHLPEPQQGDLLAVFTCGAYGATLGSSYNTRLSAPEVLVDGEKFEIIRARPQYDDILALEKVPDWLKKA</sequence>
<dbReference type="SUPFAM" id="SSF50621">
    <property type="entry name" value="Alanine racemase C-terminal domain-like"/>
    <property type="match status" value="1"/>
</dbReference>
<feature type="binding site" evidence="5">
    <location>
        <position position="345"/>
    </location>
    <ligand>
        <name>substrate</name>
    </ligand>
</feature>
<dbReference type="Gene3D" id="2.40.37.10">
    <property type="entry name" value="Lyase, Ornithine Decarboxylase, Chain A, domain 1"/>
    <property type="match status" value="1"/>
</dbReference>
<comment type="pathway">
    <text evidence="5 8">Amino-acid biosynthesis; L-lysine biosynthesis via DAP pathway; L-lysine from DL-2,6-diaminopimelate: step 1/1.</text>
</comment>
<keyword evidence="5" id="KW-0028">Amino-acid biosynthesis</keyword>
<comment type="function">
    <text evidence="5">Specifically catalyzes the decarboxylation of meso-diaminopimelate (meso-DAP) to L-lysine.</text>
</comment>
<keyword evidence="2 5" id="KW-0210">Decarboxylase</keyword>
<evidence type="ECO:0000259" key="10">
    <source>
        <dbReference type="Pfam" id="PF02784"/>
    </source>
</evidence>
<evidence type="ECO:0000256" key="5">
    <source>
        <dbReference type="HAMAP-Rule" id="MF_02120"/>
    </source>
</evidence>
<dbReference type="EMBL" id="ALYF01000006">
    <property type="protein sequence ID" value="EJW20651.1"/>
    <property type="molecule type" value="Genomic_DNA"/>
</dbReference>
<dbReference type="InterPro" id="IPR029066">
    <property type="entry name" value="PLP-binding_barrel"/>
</dbReference>
<dbReference type="PROSITE" id="PS00879">
    <property type="entry name" value="ODR_DC_2_2"/>
    <property type="match status" value="1"/>
</dbReference>
<dbReference type="Pfam" id="PF00278">
    <property type="entry name" value="Orn_DAP_Arg_deC"/>
    <property type="match status" value="1"/>
</dbReference>
<feature type="modified residue" description="N6-(pyridoxal phosphate)lysine" evidence="5 7">
    <location>
        <position position="60"/>
    </location>
</feature>
<dbReference type="UniPathway" id="UPA00034">
    <property type="reaction ID" value="UER00027"/>
</dbReference>
<evidence type="ECO:0000313" key="11">
    <source>
        <dbReference type="EMBL" id="EJW20651.1"/>
    </source>
</evidence>
<evidence type="ECO:0000256" key="8">
    <source>
        <dbReference type="RuleBase" id="RU003738"/>
    </source>
</evidence>
<accession>J9DFK1</accession>
<dbReference type="PANTHER" id="PTHR43727">
    <property type="entry name" value="DIAMINOPIMELATE DECARBOXYLASE"/>
    <property type="match status" value="1"/>
</dbReference>
<dbReference type="PRINTS" id="PR01179">
    <property type="entry name" value="ODADCRBXLASE"/>
</dbReference>
<keyword evidence="4 5" id="KW-0456">Lyase</keyword>
<evidence type="ECO:0000256" key="7">
    <source>
        <dbReference type="PIRSR" id="PIRSR600183-50"/>
    </source>
</evidence>
<feature type="binding site" evidence="5">
    <location>
        <position position="373"/>
    </location>
    <ligand>
        <name>pyridoxal 5'-phosphate</name>
        <dbReference type="ChEBI" id="CHEBI:597326"/>
    </ligand>
</feature>
<dbReference type="InterPro" id="IPR022657">
    <property type="entry name" value="De-COase2_CS"/>
</dbReference>
<dbReference type="SUPFAM" id="SSF51419">
    <property type="entry name" value="PLP-binding barrel"/>
    <property type="match status" value="1"/>
</dbReference>
<gene>
    <name evidence="5" type="primary">lysA</name>
    <name evidence="11" type="ORF">IMCC14465_15380</name>
</gene>
<dbReference type="Gene3D" id="3.20.20.10">
    <property type="entry name" value="Alanine racemase"/>
    <property type="match status" value="1"/>
</dbReference>
<dbReference type="GO" id="GO:0008836">
    <property type="term" value="F:diaminopimelate decarboxylase activity"/>
    <property type="evidence" value="ECO:0007669"/>
    <property type="project" value="UniProtKB-UniRule"/>
</dbReference>
<keyword evidence="5 8" id="KW-0457">Lysine biosynthesis</keyword>
<dbReference type="InterPro" id="IPR022643">
    <property type="entry name" value="De-COase2_C"/>
</dbReference>
<evidence type="ECO:0000256" key="6">
    <source>
        <dbReference type="NCBIfam" id="TIGR01048"/>
    </source>
</evidence>
<feature type="binding site" evidence="5">
    <location>
        <position position="278"/>
    </location>
    <ligand>
        <name>substrate</name>
    </ligand>
</feature>
<dbReference type="PRINTS" id="PR01181">
    <property type="entry name" value="DAPDCRBXLASE"/>
</dbReference>
<dbReference type="AlphaFoldDB" id="J9DFK1"/>
<proteinExistence type="inferred from homology"/>
<feature type="domain" description="Orn/DAP/Arg decarboxylase 2 N-terminal" evidence="10">
    <location>
        <begin position="36"/>
        <end position="281"/>
    </location>
</feature>
<feature type="domain" description="Orn/DAP/Arg decarboxylase 2 C-terminal" evidence="9">
    <location>
        <begin position="29"/>
        <end position="371"/>
    </location>
</feature>
<dbReference type="FunFam" id="3.20.20.10:FF:000003">
    <property type="entry name" value="Diaminopimelate decarboxylase"/>
    <property type="match status" value="1"/>
</dbReference>
<evidence type="ECO:0000256" key="1">
    <source>
        <dbReference type="ARBA" id="ARBA00001933"/>
    </source>
</evidence>
<dbReference type="InterPro" id="IPR009006">
    <property type="entry name" value="Ala_racemase/Decarboxylase_C"/>
</dbReference>
<dbReference type="PANTHER" id="PTHR43727:SF2">
    <property type="entry name" value="GROUP IV DECARBOXYLASE"/>
    <property type="match status" value="1"/>
</dbReference>
<dbReference type="CDD" id="cd06828">
    <property type="entry name" value="PLPDE_III_DapDC"/>
    <property type="match status" value="1"/>
</dbReference>
<dbReference type="GO" id="GO:0030170">
    <property type="term" value="F:pyridoxal phosphate binding"/>
    <property type="evidence" value="ECO:0007669"/>
    <property type="project" value="UniProtKB-UniRule"/>
</dbReference>
<feature type="binding site" evidence="5">
    <location>
        <position position="373"/>
    </location>
    <ligand>
        <name>substrate</name>
    </ligand>
</feature>
<dbReference type="PATRIC" id="fig|1220535.3.peg.1531"/>
<comment type="subunit">
    <text evidence="5">Homodimer.</text>
</comment>
<evidence type="ECO:0000256" key="2">
    <source>
        <dbReference type="ARBA" id="ARBA00022793"/>
    </source>
</evidence>
<evidence type="ECO:0000259" key="9">
    <source>
        <dbReference type="Pfam" id="PF00278"/>
    </source>
</evidence>
<comment type="similarity">
    <text evidence="5">Belongs to the Orn/Lys/Arg decarboxylase class-II family. LysA subfamily.</text>
</comment>
<dbReference type="NCBIfam" id="TIGR01048">
    <property type="entry name" value="lysA"/>
    <property type="match status" value="1"/>
</dbReference>
<dbReference type="InterPro" id="IPR002986">
    <property type="entry name" value="DAP_deCOOHase_LysA"/>
</dbReference>
<evidence type="ECO:0000256" key="3">
    <source>
        <dbReference type="ARBA" id="ARBA00022898"/>
    </source>
</evidence>
<feature type="binding site" evidence="5">
    <location>
        <begin position="275"/>
        <end position="278"/>
    </location>
    <ligand>
        <name>pyridoxal 5'-phosphate</name>
        <dbReference type="ChEBI" id="CHEBI:597326"/>
    </ligand>
</feature>
<comment type="catalytic activity">
    <reaction evidence="5 8">
        <text>meso-2,6-diaminopimelate + H(+) = L-lysine + CO2</text>
        <dbReference type="Rhea" id="RHEA:15101"/>
        <dbReference type="ChEBI" id="CHEBI:15378"/>
        <dbReference type="ChEBI" id="CHEBI:16526"/>
        <dbReference type="ChEBI" id="CHEBI:32551"/>
        <dbReference type="ChEBI" id="CHEBI:57791"/>
        <dbReference type="EC" id="4.1.1.20"/>
    </reaction>
</comment>